<feature type="compositionally biased region" description="Basic and acidic residues" evidence="1">
    <location>
        <begin position="161"/>
        <end position="176"/>
    </location>
</feature>
<dbReference type="Proteomes" id="UP000054166">
    <property type="component" value="Unassembled WGS sequence"/>
</dbReference>
<feature type="region of interest" description="Disordered" evidence="1">
    <location>
        <begin position="150"/>
        <end position="176"/>
    </location>
</feature>
<reference evidence="3" key="2">
    <citation type="submission" date="2015-01" db="EMBL/GenBank/DDBJ databases">
        <title>Evolutionary Origins and Diversification of the Mycorrhizal Mutualists.</title>
        <authorList>
            <consortium name="DOE Joint Genome Institute"/>
            <consortium name="Mycorrhizal Genomics Consortium"/>
            <person name="Kohler A."/>
            <person name="Kuo A."/>
            <person name="Nagy L.G."/>
            <person name="Floudas D."/>
            <person name="Copeland A."/>
            <person name="Barry K.W."/>
            <person name="Cichocki N."/>
            <person name="Veneault-Fourrey C."/>
            <person name="LaButti K."/>
            <person name="Lindquist E.A."/>
            <person name="Lipzen A."/>
            <person name="Lundell T."/>
            <person name="Morin E."/>
            <person name="Murat C."/>
            <person name="Riley R."/>
            <person name="Ohm R."/>
            <person name="Sun H."/>
            <person name="Tunlid A."/>
            <person name="Henrissat B."/>
            <person name="Grigoriev I.V."/>
            <person name="Hibbett D.S."/>
            <person name="Martin F."/>
        </authorList>
    </citation>
    <scope>NUCLEOTIDE SEQUENCE [LARGE SCALE GENOMIC DNA]</scope>
    <source>
        <strain evidence="3">F 1598</strain>
    </source>
</reference>
<dbReference type="InParanoid" id="A0A0C3EI89"/>
<evidence type="ECO:0000313" key="2">
    <source>
        <dbReference type="EMBL" id="KIM72365.1"/>
    </source>
</evidence>
<reference evidence="2 3" key="1">
    <citation type="submission" date="2014-04" db="EMBL/GenBank/DDBJ databases">
        <authorList>
            <consortium name="DOE Joint Genome Institute"/>
            <person name="Kuo A."/>
            <person name="Tarkka M."/>
            <person name="Buscot F."/>
            <person name="Kohler A."/>
            <person name="Nagy L.G."/>
            <person name="Floudas D."/>
            <person name="Copeland A."/>
            <person name="Barry K.W."/>
            <person name="Cichocki N."/>
            <person name="Veneault-Fourrey C."/>
            <person name="LaButti K."/>
            <person name="Lindquist E.A."/>
            <person name="Lipzen A."/>
            <person name="Lundell T."/>
            <person name="Morin E."/>
            <person name="Murat C."/>
            <person name="Sun H."/>
            <person name="Tunlid A."/>
            <person name="Henrissat B."/>
            <person name="Grigoriev I.V."/>
            <person name="Hibbett D.S."/>
            <person name="Martin F."/>
            <person name="Nordberg H.P."/>
            <person name="Cantor M.N."/>
            <person name="Hua S.X."/>
        </authorList>
    </citation>
    <scope>NUCLEOTIDE SEQUENCE [LARGE SCALE GENOMIC DNA]</scope>
    <source>
        <strain evidence="2 3">F 1598</strain>
    </source>
</reference>
<dbReference type="EMBL" id="KN833137">
    <property type="protein sequence ID" value="KIM72365.1"/>
    <property type="molecule type" value="Genomic_DNA"/>
</dbReference>
<accession>A0A0C3EI89</accession>
<protein>
    <submittedName>
        <fullName evidence="2">Uncharacterized protein</fullName>
    </submittedName>
</protein>
<sequence>MSEPSLEEQQKHLQQLLNSLKGLIKNLPLSLPCGAKEGPIGKYFPDKAEYDEEEGPYFTFNKAYERVFQGLAESDRELLVMRGKYGIERVHTCMTIFSKISGIEKNNGLVLIAARALDLVELCKTVIAKVIPSKANTCGPAERKQTLLSKAAAVQDEDNEPRDKEDEPNDKDYRPK</sequence>
<dbReference type="AlphaFoldDB" id="A0A0C3EI89"/>
<keyword evidence="3" id="KW-1185">Reference proteome</keyword>
<dbReference type="HOGENOM" id="CLU_106823_0_0_1"/>
<dbReference type="OrthoDB" id="2681358at2759"/>
<proteinExistence type="predicted"/>
<gene>
    <name evidence="2" type="ORF">PILCRDRAFT_16187</name>
</gene>
<organism evidence="2 3">
    <name type="scientific">Piloderma croceum (strain F 1598)</name>
    <dbReference type="NCBI Taxonomy" id="765440"/>
    <lineage>
        <taxon>Eukaryota</taxon>
        <taxon>Fungi</taxon>
        <taxon>Dikarya</taxon>
        <taxon>Basidiomycota</taxon>
        <taxon>Agaricomycotina</taxon>
        <taxon>Agaricomycetes</taxon>
        <taxon>Agaricomycetidae</taxon>
        <taxon>Atheliales</taxon>
        <taxon>Atheliaceae</taxon>
        <taxon>Piloderma</taxon>
    </lineage>
</organism>
<evidence type="ECO:0000256" key="1">
    <source>
        <dbReference type="SAM" id="MobiDB-lite"/>
    </source>
</evidence>
<evidence type="ECO:0000313" key="3">
    <source>
        <dbReference type="Proteomes" id="UP000054166"/>
    </source>
</evidence>
<name>A0A0C3EI89_PILCF</name>